<dbReference type="Proteomes" id="UP001418804">
    <property type="component" value="Unassembled WGS sequence"/>
</dbReference>
<reference evidence="1 2" key="1">
    <citation type="submission" date="2024-05" db="EMBL/GenBank/DDBJ databases">
        <title>The mechanism of isolation and screening of efficient mineral weathering bacteria priestia aryabhattai c4-10 with weathered biotite.</title>
        <authorList>
            <person name="Yang S."/>
        </authorList>
    </citation>
    <scope>NUCLEOTIDE SEQUENCE [LARGE SCALE GENOMIC DNA]</scope>
    <source>
        <strain evidence="1 2">C4-10</strain>
    </source>
</reference>
<reference evidence="1 2" key="2">
    <citation type="submission" date="2024-05" db="EMBL/GenBank/DDBJ databases">
        <authorList>
            <person name="Zheng X."/>
        </authorList>
    </citation>
    <scope>NUCLEOTIDE SEQUENCE [LARGE SCALE GENOMIC DNA]</scope>
    <source>
        <strain evidence="1 2">C4-10</strain>
    </source>
</reference>
<evidence type="ECO:0000313" key="2">
    <source>
        <dbReference type="Proteomes" id="UP001418804"/>
    </source>
</evidence>
<dbReference type="AlphaFoldDB" id="A0ABD5KS49"/>
<evidence type="ECO:0000313" key="1">
    <source>
        <dbReference type="EMBL" id="MEN3152881.1"/>
    </source>
</evidence>
<gene>
    <name evidence="1" type="ORF">ABDD91_08550</name>
</gene>
<comment type="caution">
    <text evidence="1">The sequence shown here is derived from an EMBL/GenBank/DDBJ whole genome shotgun (WGS) entry which is preliminary data.</text>
</comment>
<dbReference type="RefSeq" id="WP_186807931.1">
    <property type="nucleotide sequence ID" value="NZ_CP083269.1"/>
</dbReference>
<name>A0ABD5KS49_PRIAR</name>
<proteinExistence type="predicted"/>
<protein>
    <submittedName>
        <fullName evidence="1">Uncharacterized protein</fullName>
    </submittedName>
</protein>
<organism evidence="1 2">
    <name type="scientific">Priestia aryabhattai</name>
    <name type="common">Bacillus aryabhattai</name>
    <dbReference type="NCBI Taxonomy" id="412384"/>
    <lineage>
        <taxon>Bacteria</taxon>
        <taxon>Bacillati</taxon>
        <taxon>Bacillota</taxon>
        <taxon>Bacilli</taxon>
        <taxon>Bacillales</taxon>
        <taxon>Bacillaceae</taxon>
        <taxon>Priestia</taxon>
    </lineage>
</organism>
<dbReference type="EMBL" id="JBDIVD010000001">
    <property type="protein sequence ID" value="MEN3152881.1"/>
    <property type="molecule type" value="Genomic_DNA"/>
</dbReference>
<sequence>MSNIYEQLDELQEQLQHYALNRIEEYYYTRCCEVAGTEVTQGPYLSYFY</sequence>
<accession>A0ABD5KS49</accession>